<evidence type="ECO:0000313" key="2">
    <source>
        <dbReference type="EMBL" id="ABD87786.1"/>
    </source>
</evidence>
<evidence type="ECO:0000256" key="1">
    <source>
        <dbReference type="SAM" id="SignalP"/>
    </source>
</evidence>
<proteinExistence type="predicted"/>
<organism evidence="2">
    <name type="scientific">Rhodopseudomonas palustris (strain BisB18)</name>
    <dbReference type="NCBI Taxonomy" id="316056"/>
    <lineage>
        <taxon>Bacteria</taxon>
        <taxon>Pseudomonadati</taxon>
        <taxon>Pseudomonadota</taxon>
        <taxon>Alphaproteobacteria</taxon>
        <taxon>Hyphomicrobiales</taxon>
        <taxon>Nitrobacteraceae</taxon>
        <taxon>Rhodopseudomonas</taxon>
    </lineage>
</organism>
<dbReference type="eggNOG" id="ENOG5031131">
    <property type="taxonomic scope" value="Bacteria"/>
</dbReference>
<dbReference type="RefSeq" id="WP_011472685.1">
    <property type="nucleotide sequence ID" value="NC_007925.1"/>
</dbReference>
<keyword evidence="1" id="KW-0732">Signal</keyword>
<name>Q216A0_RHOPB</name>
<accession>Q216A0</accession>
<feature type="signal peptide" evidence="1">
    <location>
        <begin position="1"/>
        <end position="21"/>
    </location>
</feature>
<protein>
    <submittedName>
        <fullName evidence="2">Uncharacterized protein</fullName>
    </submittedName>
</protein>
<dbReference type="KEGG" id="rpc:RPC_2232"/>
<reference evidence="2" key="1">
    <citation type="submission" date="2006-03" db="EMBL/GenBank/DDBJ databases">
        <title>Complete sequence of Rhodopseudomonas palustris BisB18.</title>
        <authorList>
            <consortium name="US DOE Joint Genome Institute"/>
            <person name="Copeland A."/>
            <person name="Lucas S."/>
            <person name="Lapidus A."/>
            <person name="Barry K."/>
            <person name="Detter J.C."/>
            <person name="Glavina del Rio T."/>
            <person name="Hammon N."/>
            <person name="Israni S."/>
            <person name="Dalin E."/>
            <person name="Tice H."/>
            <person name="Pitluck S."/>
            <person name="Chain P."/>
            <person name="Malfatti S."/>
            <person name="Shin M."/>
            <person name="Vergez L."/>
            <person name="Schmutz J."/>
            <person name="Larimer F."/>
            <person name="Land M."/>
            <person name="Hauser L."/>
            <person name="Pelletier D.A."/>
            <person name="Kyrpides N."/>
            <person name="Anderson I."/>
            <person name="Oda Y."/>
            <person name="Harwood C.S."/>
            <person name="Richardson P."/>
        </authorList>
    </citation>
    <scope>NUCLEOTIDE SEQUENCE [LARGE SCALE GENOMIC DNA]</scope>
    <source>
        <strain evidence="2">BisB18</strain>
    </source>
</reference>
<feature type="chain" id="PRO_5004200093" evidence="1">
    <location>
        <begin position="22"/>
        <end position="101"/>
    </location>
</feature>
<gene>
    <name evidence="2" type="ordered locus">RPC_2232</name>
</gene>
<dbReference type="HOGENOM" id="CLU_140845_0_0_5"/>
<sequence length="101" mass="10595">MKSLVLAAATATALFASAASAAPLAAPSLGTTASGTEQVRLVCDEYGRCFRSRPRYVEPRYGYRGGYRGGYERRGYGHRQGYYGGGGPSIGFGFGGGGGRW</sequence>
<dbReference type="AlphaFoldDB" id="Q216A0"/>
<dbReference type="EMBL" id="CP000301">
    <property type="protein sequence ID" value="ABD87786.1"/>
    <property type="molecule type" value="Genomic_DNA"/>
</dbReference>